<evidence type="ECO:0000313" key="4">
    <source>
        <dbReference type="Proteomes" id="UP000646523"/>
    </source>
</evidence>
<dbReference type="Proteomes" id="UP000646523">
    <property type="component" value="Unassembled WGS sequence"/>
</dbReference>
<evidence type="ECO:0000313" key="3">
    <source>
        <dbReference type="EMBL" id="GGO74194.1"/>
    </source>
</evidence>
<protein>
    <submittedName>
        <fullName evidence="3">Uncharacterized protein</fullName>
    </submittedName>
</protein>
<keyword evidence="4" id="KW-1185">Reference proteome</keyword>
<proteinExistence type="predicted"/>
<comment type="caution">
    <text evidence="3">The sequence shown here is derived from an EMBL/GenBank/DDBJ whole genome shotgun (WGS) entry which is preliminary data.</text>
</comment>
<dbReference type="AlphaFoldDB" id="A0A917Z3M8"/>
<organism evidence="3 4">
    <name type="scientific">Nonomuraea cavernae</name>
    <dbReference type="NCBI Taxonomy" id="2045107"/>
    <lineage>
        <taxon>Bacteria</taxon>
        <taxon>Bacillati</taxon>
        <taxon>Actinomycetota</taxon>
        <taxon>Actinomycetes</taxon>
        <taxon>Streptosporangiales</taxon>
        <taxon>Streptosporangiaceae</taxon>
        <taxon>Nonomuraea</taxon>
    </lineage>
</organism>
<feature type="region of interest" description="Disordered" evidence="1">
    <location>
        <begin position="274"/>
        <end position="300"/>
    </location>
</feature>
<name>A0A917Z3M8_9ACTN</name>
<reference evidence="3" key="2">
    <citation type="submission" date="2020-09" db="EMBL/GenBank/DDBJ databases">
        <authorList>
            <person name="Sun Q."/>
            <person name="Zhou Y."/>
        </authorList>
    </citation>
    <scope>NUCLEOTIDE SEQUENCE</scope>
    <source>
        <strain evidence="3">CGMCC 4.7368</strain>
    </source>
</reference>
<accession>A0A917Z3M8</accession>
<dbReference type="EMBL" id="BMNH01000015">
    <property type="protein sequence ID" value="GGO74194.1"/>
    <property type="molecule type" value="Genomic_DNA"/>
</dbReference>
<keyword evidence="2" id="KW-0732">Signal</keyword>
<reference evidence="3" key="1">
    <citation type="journal article" date="2014" name="Int. J. Syst. Evol. Microbiol.">
        <title>Complete genome sequence of Corynebacterium casei LMG S-19264T (=DSM 44701T), isolated from a smear-ripened cheese.</title>
        <authorList>
            <consortium name="US DOE Joint Genome Institute (JGI-PGF)"/>
            <person name="Walter F."/>
            <person name="Albersmeier A."/>
            <person name="Kalinowski J."/>
            <person name="Ruckert C."/>
        </authorList>
    </citation>
    <scope>NUCLEOTIDE SEQUENCE</scope>
    <source>
        <strain evidence="3">CGMCC 4.7368</strain>
    </source>
</reference>
<feature type="chain" id="PRO_5038054358" evidence="2">
    <location>
        <begin position="23"/>
        <end position="300"/>
    </location>
</feature>
<evidence type="ECO:0000256" key="2">
    <source>
        <dbReference type="SAM" id="SignalP"/>
    </source>
</evidence>
<gene>
    <name evidence="3" type="ORF">GCM10012289_46270</name>
</gene>
<evidence type="ECO:0000256" key="1">
    <source>
        <dbReference type="SAM" id="MobiDB-lite"/>
    </source>
</evidence>
<feature type="signal peptide" evidence="2">
    <location>
        <begin position="1"/>
        <end position="22"/>
    </location>
</feature>
<sequence>MRRWIAGALAVSALTVGAPAYAQVKPTDPAGALSKQFVAGQGVRLTEKTRTWIGRDEYIGSVRQGVIGFGAKGVAAVENTRTPVLTAELRKELKESAAKNEDVADSLDLLTERLYLISKGERLYLNGGLLSDLLPDGKSWIGMPGHPYSAAYGDQLINVFEPATLRHLLATAGGRRGDQYRGSTTFAQLYKISPSFREQGGRAPEGAAARTVVSWRITLDARKLVKRVAVSWTMPVTKKISMRGETETRYSDWGTPVNITAPPADQVADIKEVNDRSFAPPSPIDRDYVSVPPGDDGNTE</sequence>
<dbReference type="RefSeq" id="WP_189126256.1">
    <property type="nucleotide sequence ID" value="NZ_BMNH01000015.1"/>
</dbReference>